<protein>
    <recommendedName>
        <fullName evidence="1">DUF397 domain-containing protein</fullName>
    </recommendedName>
</protein>
<accession>A0A8J7KZ23</accession>
<dbReference type="InterPro" id="IPR007278">
    <property type="entry name" value="DUF397"/>
</dbReference>
<evidence type="ECO:0000259" key="1">
    <source>
        <dbReference type="Pfam" id="PF04149"/>
    </source>
</evidence>
<dbReference type="Pfam" id="PF04149">
    <property type="entry name" value="DUF397"/>
    <property type="match status" value="1"/>
</dbReference>
<evidence type="ECO:0000313" key="3">
    <source>
        <dbReference type="Proteomes" id="UP000622552"/>
    </source>
</evidence>
<evidence type="ECO:0000313" key="2">
    <source>
        <dbReference type="EMBL" id="MBG6139997.1"/>
    </source>
</evidence>
<name>A0A8J7KZ23_9ACTN</name>
<feature type="domain" description="DUF397" evidence="1">
    <location>
        <begin position="26"/>
        <end position="77"/>
    </location>
</feature>
<reference evidence="2" key="1">
    <citation type="submission" date="2020-11" db="EMBL/GenBank/DDBJ databases">
        <title>Sequencing the genomes of 1000 actinobacteria strains.</title>
        <authorList>
            <person name="Klenk H.-P."/>
        </authorList>
    </citation>
    <scope>NUCLEOTIDE SEQUENCE</scope>
    <source>
        <strain evidence="2">DSM 45356</strain>
    </source>
</reference>
<dbReference type="AlphaFoldDB" id="A0A8J7KZ23"/>
<sequence length="82" mass="8613">MADLGQSWWRKSGRSGSGGDCVEVAAAWGKSSRSGSGNNCVEVAPQLGPDVVGVRDSKDAQGPVLRFPVADWRAFISRPPSP</sequence>
<keyword evidence="3" id="KW-1185">Reference proteome</keyword>
<proteinExistence type="predicted"/>
<organism evidence="2 3">
    <name type="scientific">Longispora fulva</name>
    <dbReference type="NCBI Taxonomy" id="619741"/>
    <lineage>
        <taxon>Bacteria</taxon>
        <taxon>Bacillati</taxon>
        <taxon>Actinomycetota</taxon>
        <taxon>Actinomycetes</taxon>
        <taxon>Micromonosporales</taxon>
        <taxon>Micromonosporaceae</taxon>
        <taxon>Longispora</taxon>
    </lineage>
</organism>
<comment type="caution">
    <text evidence="2">The sequence shown here is derived from an EMBL/GenBank/DDBJ whole genome shotgun (WGS) entry which is preliminary data.</text>
</comment>
<gene>
    <name evidence="2" type="ORF">IW245_006191</name>
</gene>
<dbReference type="Proteomes" id="UP000622552">
    <property type="component" value="Unassembled WGS sequence"/>
</dbReference>
<dbReference type="EMBL" id="JADOUF010000001">
    <property type="protein sequence ID" value="MBG6139997.1"/>
    <property type="molecule type" value="Genomic_DNA"/>
</dbReference>